<proteinExistence type="predicted"/>
<dbReference type="InterPro" id="IPR038150">
    <property type="entry name" value="CRR7-like_sf"/>
</dbReference>
<organism evidence="1 2">
    <name type="scientific">Gossypium harknessii</name>
    <dbReference type="NCBI Taxonomy" id="34285"/>
    <lineage>
        <taxon>Eukaryota</taxon>
        <taxon>Viridiplantae</taxon>
        <taxon>Streptophyta</taxon>
        <taxon>Embryophyta</taxon>
        <taxon>Tracheophyta</taxon>
        <taxon>Spermatophyta</taxon>
        <taxon>Magnoliopsida</taxon>
        <taxon>eudicotyledons</taxon>
        <taxon>Gunneridae</taxon>
        <taxon>Pentapetalae</taxon>
        <taxon>rosids</taxon>
        <taxon>malvids</taxon>
        <taxon>Malvales</taxon>
        <taxon>Malvaceae</taxon>
        <taxon>Malvoideae</taxon>
        <taxon>Gossypium</taxon>
    </lineage>
</organism>
<name>A0A7J9GQV8_9ROSI</name>
<evidence type="ECO:0000313" key="1">
    <source>
        <dbReference type="EMBL" id="MBA0799484.1"/>
    </source>
</evidence>
<dbReference type="InterPro" id="IPR021954">
    <property type="entry name" value="CRR7"/>
</dbReference>
<gene>
    <name evidence="1" type="ORF">Gohar_009998</name>
</gene>
<dbReference type="Gene3D" id="3.90.940.40">
    <property type="entry name" value="Protein CHLORORESPIRATORY REDUCTION 7"/>
    <property type="match status" value="1"/>
</dbReference>
<dbReference type="Pfam" id="PF12095">
    <property type="entry name" value="CRR7"/>
    <property type="match status" value="1"/>
</dbReference>
<dbReference type="FunFam" id="3.90.940.40:FF:000001">
    <property type="entry name" value="Protein CHLORORESPIRATORY REDUCTION 7 chloroplastic"/>
    <property type="match status" value="1"/>
</dbReference>
<sequence>MEIPKLGSLMERIRSSHYEALAEDHLEDLSVILLSSVIRSLYNIPVDIEFSPYYLPFGNFLSSYTLTPFVQASPVCRSENFSTVHVKHLKIGSQHRNAVKVCATRRRRAAYSRTETYVLLEPGEDEKFVSEEELKAKLKGWLENWPGKNLPLDLARFEAIDDAVSYLVRSVCELEIDGDVGSIQWYEVRLE</sequence>
<dbReference type="GO" id="GO:0009570">
    <property type="term" value="C:chloroplast stroma"/>
    <property type="evidence" value="ECO:0007669"/>
    <property type="project" value="TreeGrafter"/>
</dbReference>
<keyword evidence="2" id="KW-1185">Reference proteome</keyword>
<dbReference type="Proteomes" id="UP000593560">
    <property type="component" value="Unassembled WGS sequence"/>
</dbReference>
<protein>
    <recommendedName>
        <fullName evidence="3">Chlororespiratory reduction 7</fullName>
    </recommendedName>
</protein>
<dbReference type="AlphaFoldDB" id="A0A7J9GQV8"/>
<evidence type="ECO:0000313" key="2">
    <source>
        <dbReference type="Proteomes" id="UP000593560"/>
    </source>
</evidence>
<evidence type="ECO:0008006" key="3">
    <source>
        <dbReference type="Google" id="ProtNLM"/>
    </source>
</evidence>
<dbReference type="EMBL" id="JABFAD010000006">
    <property type="protein sequence ID" value="MBA0799484.1"/>
    <property type="molecule type" value="Genomic_DNA"/>
</dbReference>
<dbReference type="PANTHER" id="PTHR36803">
    <property type="entry name" value="PROTEIN CHLORORESPIRATORY REDUCTION 7, CHLOROPLASTIC"/>
    <property type="match status" value="1"/>
</dbReference>
<accession>A0A7J9GQV8</accession>
<dbReference type="PANTHER" id="PTHR36803:SF1">
    <property type="entry name" value="PROTEIN CHLORORESPIRATORY REDUCTION 7, CHLOROPLASTIC"/>
    <property type="match status" value="1"/>
</dbReference>
<reference evidence="1 2" key="1">
    <citation type="journal article" date="2019" name="Genome Biol. Evol.">
        <title>Insights into the evolution of the New World diploid cottons (Gossypium, subgenus Houzingenia) based on genome sequencing.</title>
        <authorList>
            <person name="Grover C.E."/>
            <person name="Arick M.A. 2nd"/>
            <person name="Thrash A."/>
            <person name="Conover J.L."/>
            <person name="Sanders W.S."/>
            <person name="Peterson D.G."/>
            <person name="Frelichowski J.E."/>
            <person name="Scheffler J.A."/>
            <person name="Scheffler B.E."/>
            <person name="Wendel J.F."/>
        </authorList>
    </citation>
    <scope>NUCLEOTIDE SEQUENCE [LARGE SCALE GENOMIC DNA]</scope>
    <source>
        <strain evidence="1">0</strain>
        <tissue evidence="1">Leaf</tissue>
    </source>
</reference>
<dbReference type="OrthoDB" id="1879114at2759"/>
<comment type="caution">
    <text evidence="1">The sequence shown here is derived from an EMBL/GenBank/DDBJ whole genome shotgun (WGS) entry which is preliminary data.</text>
</comment>